<proteinExistence type="predicted"/>
<dbReference type="AlphaFoldDB" id="A0AAE3AFN7"/>
<comment type="caution">
    <text evidence="2">The sequence shown here is derived from an EMBL/GenBank/DDBJ whole genome shotgun (WGS) entry which is preliminary data.</text>
</comment>
<gene>
    <name evidence="2" type="ORF">LKD37_06000</name>
</gene>
<evidence type="ECO:0000313" key="2">
    <source>
        <dbReference type="EMBL" id="MCC2129071.1"/>
    </source>
</evidence>
<evidence type="ECO:0000256" key="1">
    <source>
        <dbReference type="SAM" id="Phobius"/>
    </source>
</evidence>
<dbReference type="RefSeq" id="WP_302928367.1">
    <property type="nucleotide sequence ID" value="NZ_JAJEPW010000012.1"/>
</dbReference>
<dbReference type="EMBL" id="JAJEPW010000012">
    <property type="protein sequence ID" value="MCC2129071.1"/>
    <property type="molecule type" value="Genomic_DNA"/>
</dbReference>
<name>A0AAE3AFN7_9FIRM</name>
<keyword evidence="1" id="KW-0472">Membrane</keyword>
<keyword evidence="3" id="KW-1185">Reference proteome</keyword>
<organism evidence="2 3">
    <name type="scientific">Brotocaccenecus cirricatena</name>
    <dbReference type="NCBI Taxonomy" id="3064195"/>
    <lineage>
        <taxon>Bacteria</taxon>
        <taxon>Bacillati</taxon>
        <taxon>Bacillota</taxon>
        <taxon>Clostridia</taxon>
        <taxon>Eubacteriales</taxon>
        <taxon>Oscillospiraceae</taxon>
        <taxon>Brotocaccenecus</taxon>
    </lineage>
</organism>
<protein>
    <submittedName>
        <fullName evidence="2">Uncharacterized protein</fullName>
    </submittedName>
</protein>
<keyword evidence="1" id="KW-0812">Transmembrane</keyword>
<accession>A0AAE3AFN7</accession>
<reference evidence="2" key="1">
    <citation type="submission" date="2021-10" db="EMBL/GenBank/DDBJ databases">
        <title>Anaerobic single-cell dispensing facilitates the cultivation of human gut bacteria.</title>
        <authorList>
            <person name="Afrizal A."/>
        </authorList>
    </citation>
    <scope>NUCLEOTIDE SEQUENCE</scope>
    <source>
        <strain evidence="2">CLA-AA-H272</strain>
    </source>
</reference>
<keyword evidence="1" id="KW-1133">Transmembrane helix</keyword>
<evidence type="ECO:0000313" key="3">
    <source>
        <dbReference type="Proteomes" id="UP001199319"/>
    </source>
</evidence>
<feature type="transmembrane region" description="Helical" evidence="1">
    <location>
        <begin position="17"/>
        <end position="36"/>
    </location>
</feature>
<sequence length="178" mass="19469">MSKHCFLRRHPGEGTPMILAIVLVLLMLFCMVAEFSRVWIIAQGVKEAAQQAVISTINDNYDDVYHAVREGYAAGWYPDGTGRWDESVDTGDVYGQLASTLGLENTGSGYQKISNGNVEYTISGLSVELSNNALSSGQSKGYTAAVEIRLEVPVRFLGNLLPASEMMLHTEAKYVPVF</sequence>
<dbReference type="Proteomes" id="UP001199319">
    <property type="component" value="Unassembled WGS sequence"/>
</dbReference>